<evidence type="ECO:0000313" key="2">
    <source>
        <dbReference type="EMBL" id="WTU77059.1"/>
    </source>
</evidence>
<feature type="region of interest" description="Disordered" evidence="1">
    <location>
        <begin position="70"/>
        <end position="113"/>
    </location>
</feature>
<proteinExistence type="predicted"/>
<accession>A0AAU2JXQ1</accession>
<dbReference type="EMBL" id="CP108264">
    <property type="protein sequence ID" value="WTU77059.1"/>
    <property type="molecule type" value="Genomic_DNA"/>
</dbReference>
<sequence length="113" mass="12456">MDKTPPPQGYRTFVTIAQQLSKGDEVLYEGHVLLVTGVTWNHDGVAVSFDRRKKIQYPAGQRFLVRRPAQWIAPSSTGRADGMPGHVQRRYDDAPGPPCGGPGASWRGPDQSR</sequence>
<evidence type="ECO:0000256" key="1">
    <source>
        <dbReference type="SAM" id="MobiDB-lite"/>
    </source>
</evidence>
<protein>
    <submittedName>
        <fullName evidence="2">Uncharacterized protein</fullName>
    </submittedName>
</protein>
<dbReference type="AlphaFoldDB" id="A0AAU2JXQ1"/>
<organism evidence="2">
    <name type="scientific">Streptomyces sp. NBC_00049</name>
    <dbReference type="NCBI Taxonomy" id="2903617"/>
    <lineage>
        <taxon>Bacteria</taxon>
        <taxon>Bacillati</taxon>
        <taxon>Actinomycetota</taxon>
        <taxon>Actinomycetes</taxon>
        <taxon>Kitasatosporales</taxon>
        <taxon>Streptomycetaceae</taxon>
        <taxon>Streptomyces</taxon>
    </lineage>
</organism>
<gene>
    <name evidence="2" type="ORF">OG327_29050</name>
</gene>
<name>A0AAU2JXQ1_9ACTN</name>
<reference evidence="2" key="1">
    <citation type="submission" date="2022-10" db="EMBL/GenBank/DDBJ databases">
        <title>The complete genomes of actinobacterial strains from the NBC collection.</title>
        <authorList>
            <person name="Joergensen T.S."/>
            <person name="Alvarez Arevalo M."/>
            <person name="Sterndorff E.B."/>
            <person name="Faurdal D."/>
            <person name="Vuksanovic O."/>
            <person name="Mourched A.-S."/>
            <person name="Charusanti P."/>
            <person name="Shaw S."/>
            <person name="Blin K."/>
            <person name="Weber T."/>
        </authorList>
    </citation>
    <scope>NUCLEOTIDE SEQUENCE</scope>
    <source>
        <strain evidence="2">NBC_00049</strain>
    </source>
</reference>